<evidence type="ECO:0000313" key="3">
    <source>
        <dbReference type="Proteomes" id="UP000749040"/>
    </source>
</evidence>
<organism evidence="2 3">
    <name type="scientific">Actinacidiphila acididurans</name>
    <dbReference type="NCBI Taxonomy" id="2784346"/>
    <lineage>
        <taxon>Bacteria</taxon>
        <taxon>Bacillati</taxon>
        <taxon>Actinomycetota</taxon>
        <taxon>Actinomycetes</taxon>
        <taxon>Kitasatosporales</taxon>
        <taxon>Streptomycetaceae</taxon>
        <taxon>Actinacidiphila</taxon>
    </lineage>
</organism>
<dbReference type="Proteomes" id="UP000749040">
    <property type="component" value="Unassembled WGS sequence"/>
</dbReference>
<sequence>MPRRVLTALTAAAAAGAAALLAPGVATADTPPTTCQGVIRADGLAFTPPAVAPGQSSAATLSAVNCTGQTQTVSETWLGTWVSSSTGGLPSGCPVIDPLPRSVTFTPYQRVATTTTYLVFPGCTADALRLTVRIAQGGTVLEERTADLAIIQPTAG</sequence>
<feature type="signal peptide" evidence="1">
    <location>
        <begin position="1"/>
        <end position="28"/>
    </location>
</feature>
<reference evidence="2 3" key="1">
    <citation type="submission" date="2021-01" db="EMBL/GenBank/DDBJ databases">
        <title>Streptomyces acididurans sp. nov., isolated from a peat swamp forest soil.</title>
        <authorList>
            <person name="Chantavorakit T."/>
            <person name="Duangmal K."/>
        </authorList>
    </citation>
    <scope>NUCLEOTIDE SEQUENCE [LARGE SCALE GENOMIC DNA]</scope>
    <source>
        <strain evidence="2 3">KK5PA1</strain>
    </source>
</reference>
<name>A0ABS2TW83_9ACTN</name>
<protein>
    <recommendedName>
        <fullName evidence="4">Secreted protein</fullName>
    </recommendedName>
</protein>
<accession>A0ABS2TW83</accession>
<evidence type="ECO:0000256" key="1">
    <source>
        <dbReference type="SAM" id="SignalP"/>
    </source>
</evidence>
<feature type="chain" id="PRO_5045284015" description="Secreted protein" evidence="1">
    <location>
        <begin position="29"/>
        <end position="156"/>
    </location>
</feature>
<evidence type="ECO:0000313" key="2">
    <source>
        <dbReference type="EMBL" id="MBM9507600.1"/>
    </source>
</evidence>
<evidence type="ECO:0008006" key="4">
    <source>
        <dbReference type="Google" id="ProtNLM"/>
    </source>
</evidence>
<keyword evidence="1" id="KW-0732">Signal</keyword>
<dbReference type="EMBL" id="JADKYB010000013">
    <property type="protein sequence ID" value="MBM9507600.1"/>
    <property type="molecule type" value="Genomic_DNA"/>
</dbReference>
<comment type="caution">
    <text evidence="2">The sequence shown here is derived from an EMBL/GenBank/DDBJ whole genome shotgun (WGS) entry which is preliminary data.</text>
</comment>
<dbReference type="RefSeq" id="WP_205359454.1">
    <property type="nucleotide sequence ID" value="NZ_JADKYB010000013.1"/>
</dbReference>
<gene>
    <name evidence="2" type="ORF">ITX44_24265</name>
</gene>
<keyword evidence="3" id="KW-1185">Reference proteome</keyword>
<proteinExistence type="predicted"/>